<sequence length="384" mass="40886">MTVKPATTSLSFVRRLRPGLTLGLVAATFASALVTTGVALPDAAEAAKCRPEQCGEYEPPPPAPPKPVRPGGVTPLIVQMGDSYASGEGAPDANGQYLGSQDCHRSNRAGFTVAGNRLKANNPYQGTIDVRSFACSGAVIVGGTQPDRSERDGGILSPQKGRLPQIDQVNASVGTRRIDTLVISGGGNDMSFSDIALDCTNVMPWNADCSRPGSEANRLLAMNAPLLDDKYDMLIEAVQGRPDGTGRRLDAPVGRVLLTAYPDVMTSDSGAGCHNTPWGDPLSGFQSVESNWARANVLNFINDQMYAAAARANARPGVHPYWEVVPAPDFVRHGFCASSSTRWVNTAADSFGLQWDEKGALHPNAAGQAQWGSRIYDHLKYINY</sequence>
<protein>
    <recommendedName>
        <fullName evidence="5">GDSL-like lipase/acylhydrolase family protein</fullName>
    </recommendedName>
</protein>
<dbReference type="EMBL" id="JAANNP010000071">
    <property type="protein sequence ID" value="NHC15932.1"/>
    <property type="molecule type" value="Genomic_DNA"/>
</dbReference>
<proteinExistence type="predicted"/>
<dbReference type="Gene3D" id="3.40.50.1110">
    <property type="entry name" value="SGNH hydrolase"/>
    <property type="match status" value="1"/>
</dbReference>
<dbReference type="RefSeq" id="WP_166284414.1">
    <property type="nucleotide sequence ID" value="NZ_JAANNP010000071.1"/>
</dbReference>
<evidence type="ECO:0000256" key="1">
    <source>
        <dbReference type="SAM" id="MobiDB-lite"/>
    </source>
</evidence>
<evidence type="ECO:0008006" key="5">
    <source>
        <dbReference type="Google" id="ProtNLM"/>
    </source>
</evidence>
<feature type="region of interest" description="Disordered" evidence="1">
    <location>
        <begin position="51"/>
        <end position="72"/>
    </location>
</feature>
<keyword evidence="4" id="KW-1185">Reference proteome</keyword>
<dbReference type="PANTHER" id="PTHR37981:SF1">
    <property type="entry name" value="SGNH HYDROLASE-TYPE ESTERASE DOMAIN-CONTAINING PROTEIN"/>
    <property type="match status" value="1"/>
</dbReference>
<reference evidence="3 4" key="1">
    <citation type="submission" date="2020-03" db="EMBL/GenBank/DDBJ databases">
        <title>Two novel Motilibacter sp.</title>
        <authorList>
            <person name="Liu S."/>
        </authorList>
    </citation>
    <scope>NUCLEOTIDE SEQUENCE [LARGE SCALE GENOMIC DNA]</scope>
    <source>
        <strain evidence="3 4">E257</strain>
    </source>
</reference>
<evidence type="ECO:0000313" key="4">
    <source>
        <dbReference type="Proteomes" id="UP000800981"/>
    </source>
</evidence>
<comment type="caution">
    <text evidence="3">The sequence shown here is derived from an EMBL/GenBank/DDBJ whole genome shotgun (WGS) entry which is preliminary data.</text>
</comment>
<feature type="region of interest" description="Disordered" evidence="1">
    <location>
        <begin position="82"/>
        <end position="101"/>
    </location>
</feature>
<keyword evidence="2" id="KW-0732">Signal</keyword>
<name>A0ABX0H2H7_9ACTN</name>
<dbReference type="PANTHER" id="PTHR37981">
    <property type="entry name" value="LIPASE 2"/>
    <property type="match status" value="1"/>
</dbReference>
<feature type="compositionally biased region" description="Pro residues" evidence="1">
    <location>
        <begin position="58"/>
        <end position="68"/>
    </location>
</feature>
<gene>
    <name evidence="3" type="ORF">G9H71_19290</name>
</gene>
<dbReference type="InterPro" id="IPR036514">
    <property type="entry name" value="SGNH_hydro_sf"/>
</dbReference>
<feature type="signal peptide" evidence="2">
    <location>
        <begin position="1"/>
        <end position="32"/>
    </location>
</feature>
<feature type="chain" id="PRO_5045421264" description="GDSL-like lipase/acylhydrolase family protein" evidence="2">
    <location>
        <begin position="33"/>
        <end position="384"/>
    </location>
</feature>
<dbReference type="SUPFAM" id="SSF52266">
    <property type="entry name" value="SGNH hydrolase"/>
    <property type="match status" value="1"/>
</dbReference>
<organism evidence="3 4">
    <name type="scientific">Motilibacter deserti</name>
    <dbReference type="NCBI Taxonomy" id="2714956"/>
    <lineage>
        <taxon>Bacteria</taxon>
        <taxon>Bacillati</taxon>
        <taxon>Actinomycetota</taxon>
        <taxon>Actinomycetes</taxon>
        <taxon>Motilibacterales</taxon>
        <taxon>Motilibacteraceae</taxon>
        <taxon>Motilibacter</taxon>
    </lineage>
</organism>
<dbReference type="InterPro" id="IPR037460">
    <property type="entry name" value="SEST-like"/>
</dbReference>
<dbReference type="Proteomes" id="UP000800981">
    <property type="component" value="Unassembled WGS sequence"/>
</dbReference>
<evidence type="ECO:0000256" key="2">
    <source>
        <dbReference type="SAM" id="SignalP"/>
    </source>
</evidence>
<evidence type="ECO:0000313" key="3">
    <source>
        <dbReference type="EMBL" id="NHC15932.1"/>
    </source>
</evidence>
<accession>A0ABX0H2H7</accession>